<evidence type="ECO:0008006" key="2">
    <source>
        <dbReference type="Google" id="ProtNLM"/>
    </source>
</evidence>
<evidence type="ECO:0000313" key="1">
    <source>
        <dbReference type="EMBL" id="GAI46704.1"/>
    </source>
</evidence>
<feature type="non-terminal residue" evidence="1">
    <location>
        <position position="133"/>
    </location>
</feature>
<accession>X1QTU7</accession>
<sequence length="133" mass="14855">QIAEALAGSSPQTIQQFRSIISRFYDHSNGVFTRSQVVSYIKKMEKRGYGASTRMMHFRVLKRGFEIANALDTTIQWTFGKRAPSELAVQSVPWEESKIAFSVDEMKAMIVVAKNGQLPPSYTALVALSTTYG</sequence>
<organism evidence="1">
    <name type="scientific">marine sediment metagenome</name>
    <dbReference type="NCBI Taxonomy" id="412755"/>
    <lineage>
        <taxon>unclassified sequences</taxon>
        <taxon>metagenomes</taxon>
        <taxon>ecological metagenomes</taxon>
    </lineage>
</organism>
<reference evidence="1" key="1">
    <citation type="journal article" date="2014" name="Front. Microbiol.">
        <title>High frequency of phylogenetically diverse reductive dehalogenase-homologous genes in deep subseafloor sedimentary metagenomes.</title>
        <authorList>
            <person name="Kawai M."/>
            <person name="Futagami T."/>
            <person name="Toyoda A."/>
            <person name="Takaki Y."/>
            <person name="Nishi S."/>
            <person name="Hori S."/>
            <person name="Arai W."/>
            <person name="Tsubouchi T."/>
            <person name="Morono Y."/>
            <person name="Uchiyama I."/>
            <person name="Ito T."/>
            <person name="Fujiyama A."/>
            <person name="Inagaki F."/>
            <person name="Takami H."/>
        </authorList>
    </citation>
    <scope>NUCLEOTIDE SEQUENCE</scope>
    <source>
        <strain evidence="1">Expedition CK06-06</strain>
    </source>
</reference>
<name>X1QTU7_9ZZZZ</name>
<comment type="caution">
    <text evidence="1">The sequence shown here is derived from an EMBL/GenBank/DDBJ whole genome shotgun (WGS) entry which is preliminary data.</text>
</comment>
<dbReference type="AlphaFoldDB" id="X1QTU7"/>
<dbReference type="EMBL" id="BARV01042133">
    <property type="protein sequence ID" value="GAI46704.1"/>
    <property type="molecule type" value="Genomic_DNA"/>
</dbReference>
<protein>
    <recommendedName>
        <fullName evidence="2">Core-binding (CB) domain-containing protein</fullName>
    </recommendedName>
</protein>
<gene>
    <name evidence="1" type="ORF">S06H3_63499</name>
</gene>
<feature type="non-terminal residue" evidence="1">
    <location>
        <position position="1"/>
    </location>
</feature>
<proteinExistence type="predicted"/>